<protein>
    <submittedName>
        <fullName evidence="2">Uncharacterized protein</fullName>
    </submittedName>
</protein>
<reference evidence="2" key="1">
    <citation type="submission" date="2020-07" db="EMBL/GenBank/DDBJ databases">
        <authorList>
            <person name="Lin J."/>
        </authorList>
    </citation>
    <scope>NUCLEOTIDE SEQUENCE</scope>
</reference>
<name>A0A6V7PP71_ANACO</name>
<dbReference type="EMBL" id="LR862150">
    <property type="protein sequence ID" value="CAD1832621.1"/>
    <property type="molecule type" value="Genomic_DNA"/>
</dbReference>
<feature type="region of interest" description="Disordered" evidence="1">
    <location>
        <begin position="183"/>
        <end position="210"/>
    </location>
</feature>
<feature type="compositionally biased region" description="Basic residues" evidence="1">
    <location>
        <begin position="239"/>
        <end position="250"/>
    </location>
</feature>
<feature type="compositionally biased region" description="Basic and acidic residues" evidence="1">
    <location>
        <begin position="193"/>
        <end position="207"/>
    </location>
</feature>
<feature type="region of interest" description="Disordered" evidence="1">
    <location>
        <begin position="223"/>
        <end position="252"/>
    </location>
</feature>
<sequence>MCLFELDRDTLHTRLGSAHEYHSGVRLCAFALVSLMPVGLALHRQLCEDIRGVTLPLLSPADPCPSPSAPSFAADADDDVLGVCVVVVELPRPRCSALELDRHSPRWGDAVVRRKAPRRHLRCEDSSRSRSFSCSNGSGEGGGGGMGRVGGVDQSEDEDRRVKAAETLEGELLEERVSAYDGKDAQGAVGAGGDRELAEDGAAEGHGRQRRVANAVGAAIVAEGEAGDGVEAKREKKNEGKKKRGKRKSNKGILVSLLKI</sequence>
<evidence type="ECO:0000313" key="2">
    <source>
        <dbReference type="EMBL" id="CAD1832621.1"/>
    </source>
</evidence>
<evidence type="ECO:0000256" key="1">
    <source>
        <dbReference type="SAM" id="MobiDB-lite"/>
    </source>
</evidence>
<feature type="region of interest" description="Disordered" evidence="1">
    <location>
        <begin position="122"/>
        <end position="162"/>
    </location>
</feature>
<proteinExistence type="predicted"/>
<gene>
    <name evidence="2" type="ORF">CB5_LOCUS15832</name>
</gene>
<feature type="compositionally biased region" description="Gly residues" evidence="1">
    <location>
        <begin position="138"/>
        <end position="150"/>
    </location>
</feature>
<organism evidence="2">
    <name type="scientific">Ananas comosus var. bracteatus</name>
    <name type="common">red pineapple</name>
    <dbReference type="NCBI Taxonomy" id="296719"/>
    <lineage>
        <taxon>Eukaryota</taxon>
        <taxon>Viridiplantae</taxon>
        <taxon>Streptophyta</taxon>
        <taxon>Embryophyta</taxon>
        <taxon>Tracheophyta</taxon>
        <taxon>Spermatophyta</taxon>
        <taxon>Magnoliopsida</taxon>
        <taxon>Liliopsida</taxon>
        <taxon>Poales</taxon>
        <taxon>Bromeliaceae</taxon>
        <taxon>Bromelioideae</taxon>
        <taxon>Ananas</taxon>
    </lineage>
</organism>
<accession>A0A6V7PP71</accession>
<dbReference type="AlphaFoldDB" id="A0A6V7PP71"/>